<accession>A0A8H5B9N0</accession>
<organism evidence="1 2">
    <name type="scientific">Psilocybe cf. subviscida</name>
    <dbReference type="NCBI Taxonomy" id="2480587"/>
    <lineage>
        <taxon>Eukaryota</taxon>
        <taxon>Fungi</taxon>
        <taxon>Dikarya</taxon>
        <taxon>Basidiomycota</taxon>
        <taxon>Agaricomycotina</taxon>
        <taxon>Agaricomycetes</taxon>
        <taxon>Agaricomycetidae</taxon>
        <taxon>Agaricales</taxon>
        <taxon>Agaricineae</taxon>
        <taxon>Strophariaceae</taxon>
        <taxon>Psilocybe</taxon>
    </lineage>
</organism>
<keyword evidence="2" id="KW-1185">Reference proteome</keyword>
<protein>
    <submittedName>
        <fullName evidence="1">Uncharacterized protein</fullName>
    </submittedName>
</protein>
<proteinExistence type="predicted"/>
<sequence length="130" mass="15462">MYEGLQNEINIYLLSLGPNISAFKLMEFLQTDEIKNKHGIDRNITERTARRYLHELGYRYKATPKGQYADGHERYDMVSYCQNVFLPEWQRLMDRMASWGKDQCEVPPQESDGQRVVTWFHDESIFYAND</sequence>
<name>A0A8H5B9N0_9AGAR</name>
<dbReference type="PANTHER" id="PTHR35871:SF1">
    <property type="entry name" value="CXC1-LIKE CYSTEINE CLUSTER ASSOCIATED WITH KDZ TRANSPOSASES DOMAIN-CONTAINING PROTEIN"/>
    <property type="match status" value="1"/>
</dbReference>
<dbReference type="PANTHER" id="PTHR35871">
    <property type="entry name" value="EXPRESSED PROTEIN"/>
    <property type="match status" value="1"/>
</dbReference>
<evidence type="ECO:0000313" key="1">
    <source>
        <dbReference type="EMBL" id="KAF5319340.1"/>
    </source>
</evidence>
<comment type="caution">
    <text evidence="1">The sequence shown here is derived from an EMBL/GenBank/DDBJ whole genome shotgun (WGS) entry which is preliminary data.</text>
</comment>
<dbReference type="AlphaFoldDB" id="A0A8H5B9N0"/>
<dbReference type="EMBL" id="JAACJJ010000029">
    <property type="protein sequence ID" value="KAF5319340.1"/>
    <property type="molecule type" value="Genomic_DNA"/>
</dbReference>
<evidence type="ECO:0000313" key="2">
    <source>
        <dbReference type="Proteomes" id="UP000567179"/>
    </source>
</evidence>
<reference evidence="1 2" key="1">
    <citation type="journal article" date="2020" name="ISME J.">
        <title>Uncovering the hidden diversity of litter-decomposition mechanisms in mushroom-forming fungi.</title>
        <authorList>
            <person name="Floudas D."/>
            <person name="Bentzer J."/>
            <person name="Ahren D."/>
            <person name="Johansson T."/>
            <person name="Persson P."/>
            <person name="Tunlid A."/>
        </authorList>
    </citation>
    <scope>NUCLEOTIDE SEQUENCE [LARGE SCALE GENOMIC DNA]</scope>
    <source>
        <strain evidence="1 2">CBS 101986</strain>
    </source>
</reference>
<gene>
    <name evidence="1" type="ORF">D9619_008892</name>
</gene>
<dbReference type="OrthoDB" id="6511194at2759"/>
<dbReference type="Proteomes" id="UP000567179">
    <property type="component" value="Unassembled WGS sequence"/>
</dbReference>